<gene>
    <name evidence="1" type="ORF">RHGRI_018225</name>
</gene>
<evidence type="ECO:0000313" key="2">
    <source>
        <dbReference type="Proteomes" id="UP000823749"/>
    </source>
</evidence>
<keyword evidence="2" id="KW-1185">Reference proteome</keyword>
<dbReference type="AlphaFoldDB" id="A0AAV6K0U1"/>
<organism evidence="1 2">
    <name type="scientific">Rhododendron griersonianum</name>
    <dbReference type="NCBI Taxonomy" id="479676"/>
    <lineage>
        <taxon>Eukaryota</taxon>
        <taxon>Viridiplantae</taxon>
        <taxon>Streptophyta</taxon>
        <taxon>Embryophyta</taxon>
        <taxon>Tracheophyta</taxon>
        <taxon>Spermatophyta</taxon>
        <taxon>Magnoliopsida</taxon>
        <taxon>eudicotyledons</taxon>
        <taxon>Gunneridae</taxon>
        <taxon>Pentapetalae</taxon>
        <taxon>asterids</taxon>
        <taxon>Ericales</taxon>
        <taxon>Ericaceae</taxon>
        <taxon>Ericoideae</taxon>
        <taxon>Rhodoreae</taxon>
        <taxon>Rhododendron</taxon>
    </lineage>
</organism>
<evidence type="ECO:0000313" key="1">
    <source>
        <dbReference type="EMBL" id="KAG5545987.1"/>
    </source>
</evidence>
<protein>
    <submittedName>
        <fullName evidence="1">Uncharacterized protein</fullName>
    </submittedName>
</protein>
<comment type="caution">
    <text evidence="1">The sequence shown here is derived from an EMBL/GenBank/DDBJ whole genome shotgun (WGS) entry which is preliminary data.</text>
</comment>
<accession>A0AAV6K0U1</accession>
<reference evidence="1 2" key="1">
    <citation type="submission" date="2020-08" db="EMBL/GenBank/DDBJ databases">
        <title>Plant Genome Project.</title>
        <authorList>
            <person name="Zhang R.-G."/>
        </authorList>
    </citation>
    <scope>NUCLEOTIDE SEQUENCE [LARGE SCALE GENOMIC DNA]</scope>
    <source>
        <strain evidence="1">WSP0</strain>
        <tissue evidence="1">Leaf</tissue>
    </source>
</reference>
<dbReference type="Proteomes" id="UP000823749">
    <property type="component" value="Chromosome 6"/>
</dbReference>
<sequence>MVPTITIKHDPETWGEDSKYFKPEMFSKGIAKATDGPVSPSYVHVPLLLLTVQPQHGAHLILKNIF</sequence>
<name>A0AAV6K0U1_9ERIC</name>
<proteinExistence type="predicted"/>
<dbReference type="EMBL" id="JACTNZ010000006">
    <property type="protein sequence ID" value="KAG5545987.1"/>
    <property type="molecule type" value="Genomic_DNA"/>
</dbReference>